<dbReference type="InterPro" id="IPR018108">
    <property type="entry name" value="MCP_transmembrane"/>
</dbReference>
<feature type="transmembrane region" description="Helical" evidence="11">
    <location>
        <begin position="133"/>
        <end position="153"/>
    </location>
</feature>
<dbReference type="PANTHER" id="PTHR45624">
    <property type="entry name" value="MITOCHONDRIAL BASIC AMINO ACIDS TRANSPORTER-RELATED"/>
    <property type="match status" value="1"/>
</dbReference>
<evidence type="ECO:0000256" key="5">
    <source>
        <dbReference type="ARBA" id="ARBA00022737"/>
    </source>
</evidence>
<dbReference type="InterPro" id="IPR050567">
    <property type="entry name" value="Mitochondrial_Carrier"/>
</dbReference>
<protein>
    <submittedName>
        <fullName evidence="12">Putative mitochondrial basic amino acids transporter</fullName>
    </submittedName>
</protein>
<evidence type="ECO:0000256" key="9">
    <source>
        <dbReference type="PROSITE-ProRule" id="PRU00282"/>
    </source>
</evidence>
<accession>A0A2G8KD02</accession>
<sequence length="166" mass="18258">MQMSGVGEKTDIRGYKGSLRTLKAIYRIEGMRGCYRGLIVTAARDVPAFGFYFMTYEASRREFVKRNLPEVMTEAVAGGLGGVASWVLTYAVDSIKSRVQADGVGGVNKYKGLADAVYLSVKHDGIFELHKGLGVAVTRAFAVNALIFTVFIYSRKFLVERKGLVK</sequence>
<dbReference type="SUPFAM" id="SSF103506">
    <property type="entry name" value="Mitochondrial carrier"/>
    <property type="match status" value="1"/>
</dbReference>
<evidence type="ECO:0000313" key="12">
    <source>
        <dbReference type="EMBL" id="PIK45870.1"/>
    </source>
</evidence>
<comment type="similarity">
    <text evidence="2 10">Belongs to the mitochondrial carrier (TC 2.A.29) family.</text>
</comment>
<evidence type="ECO:0000256" key="8">
    <source>
        <dbReference type="ARBA" id="ARBA00023136"/>
    </source>
</evidence>
<evidence type="ECO:0000256" key="3">
    <source>
        <dbReference type="ARBA" id="ARBA00022448"/>
    </source>
</evidence>
<keyword evidence="5" id="KW-0677">Repeat</keyword>
<evidence type="ECO:0000256" key="2">
    <source>
        <dbReference type="ARBA" id="ARBA00006375"/>
    </source>
</evidence>
<gene>
    <name evidence="12" type="ORF">BSL78_17269</name>
</gene>
<keyword evidence="7" id="KW-0496">Mitochondrion</keyword>
<keyword evidence="6 11" id="KW-1133">Transmembrane helix</keyword>
<dbReference type="InterPro" id="IPR023395">
    <property type="entry name" value="MCP_dom_sf"/>
</dbReference>
<comment type="caution">
    <text evidence="12">The sequence shown here is derived from an EMBL/GenBank/DDBJ whole genome shotgun (WGS) entry which is preliminary data.</text>
</comment>
<keyword evidence="13" id="KW-1185">Reference proteome</keyword>
<evidence type="ECO:0000256" key="10">
    <source>
        <dbReference type="RuleBase" id="RU000488"/>
    </source>
</evidence>
<dbReference type="EMBL" id="MRZV01000680">
    <property type="protein sequence ID" value="PIK45870.1"/>
    <property type="molecule type" value="Genomic_DNA"/>
</dbReference>
<dbReference type="PANTHER" id="PTHR45624:SF61">
    <property type="entry name" value="MITOCHONDRIAL BASIC AMINO ACIDS TRANSPORTER"/>
    <property type="match status" value="1"/>
</dbReference>
<dbReference type="OrthoDB" id="193856at2759"/>
<reference evidence="12 13" key="1">
    <citation type="journal article" date="2017" name="PLoS Biol.">
        <title>The sea cucumber genome provides insights into morphological evolution and visceral regeneration.</title>
        <authorList>
            <person name="Zhang X."/>
            <person name="Sun L."/>
            <person name="Yuan J."/>
            <person name="Sun Y."/>
            <person name="Gao Y."/>
            <person name="Zhang L."/>
            <person name="Li S."/>
            <person name="Dai H."/>
            <person name="Hamel J.F."/>
            <person name="Liu C."/>
            <person name="Yu Y."/>
            <person name="Liu S."/>
            <person name="Lin W."/>
            <person name="Guo K."/>
            <person name="Jin S."/>
            <person name="Xu P."/>
            <person name="Storey K.B."/>
            <person name="Huan P."/>
            <person name="Zhang T."/>
            <person name="Zhou Y."/>
            <person name="Zhang J."/>
            <person name="Lin C."/>
            <person name="Li X."/>
            <person name="Xing L."/>
            <person name="Huo D."/>
            <person name="Sun M."/>
            <person name="Wang L."/>
            <person name="Mercier A."/>
            <person name="Li F."/>
            <person name="Yang H."/>
            <person name="Xiang J."/>
        </authorList>
    </citation>
    <scope>NUCLEOTIDE SEQUENCE [LARGE SCALE GENOMIC DNA]</scope>
    <source>
        <strain evidence="12">Shaxun</strain>
        <tissue evidence="12">Muscle</tissue>
    </source>
</reference>
<proteinExistence type="inferred from homology"/>
<dbReference type="GO" id="GO:0031966">
    <property type="term" value="C:mitochondrial membrane"/>
    <property type="evidence" value="ECO:0007669"/>
    <property type="project" value="UniProtKB-SubCell"/>
</dbReference>
<dbReference type="Gene3D" id="1.50.40.10">
    <property type="entry name" value="Mitochondrial carrier domain"/>
    <property type="match status" value="1"/>
</dbReference>
<dbReference type="PROSITE" id="PS50920">
    <property type="entry name" value="SOLCAR"/>
    <property type="match status" value="2"/>
</dbReference>
<comment type="subcellular location">
    <subcellularLocation>
        <location evidence="1">Mitochondrion membrane</location>
        <topology evidence="1">Multi-pass membrane protein</topology>
    </subcellularLocation>
</comment>
<dbReference type="AlphaFoldDB" id="A0A2G8KD02"/>
<keyword evidence="4 9" id="KW-0812">Transmembrane</keyword>
<dbReference type="GO" id="GO:1990575">
    <property type="term" value="P:mitochondrial L-ornithine transmembrane transport"/>
    <property type="evidence" value="ECO:0007669"/>
    <property type="project" value="TreeGrafter"/>
</dbReference>
<evidence type="ECO:0000256" key="6">
    <source>
        <dbReference type="ARBA" id="ARBA00022989"/>
    </source>
</evidence>
<organism evidence="12 13">
    <name type="scientific">Stichopus japonicus</name>
    <name type="common">Sea cucumber</name>
    <dbReference type="NCBI Taxonomy" id="307972"/>
    <lineage>
        <taxon>Eukaryota</taxon>
        <taxon>Metazoa</taxon>
        <taxon>Echinodermata</taxon>
        <taxon>Eleutherozoa</taxon>
        <taxon>Echinozoa</taxon>
        <taxon>Holothuroidea</taxon>
        <taxon>Aspidochirotacea</taxon>
        <taxon>Aspidochirotida</taxon>
        <taxon>Stichopodidae</taxon>
        <taxon>Apostichopus</taxon>
    </lineage>
</organism>
<evidence type="ECO:0000256" key="1">
    <source>
        <dbReference type="ARBA" id="ARBA00004225"/>
    </source>
</evidence>
<dbReference type="GO" id="GO:0005289">
    <property type="term" value="F:high-affinity L-arginine transmembrane transporter activity"/>
    <property type="evidence" value="ECO:0007669"/>
    <property type="project" value="TreeGrafter"/>
</dbReference>
<dbReference type="Proteomes" id="UP000230750">
    <property type="component" value="Unassembled WGS sequence"/>
</dbReference>
<evidence type="ECO:0000256" key="7">
    <source>
        <dbReference type="ARBA" id="ARBA00023128"/>
    </source>
</evidence>
<evidence type="ECO:0000313" key="13">
    <source>
        <dbReference type="Proteomes" id="UP000230750"/>
    </source>
</evidence>
<keyword evidence="8 9" id="KW-0472">Membrane</keyword>
<evidence type="ECO:0000256" key="11">
    <source>
        <dbReference type="SAM" id="Phobius"/>
    </source>
</evidence>
<feature type="repeat" description="Solcar" evidence="9">
    <location>
        <begin position="69"/>
        <end position="157"/>
    </location>
</feature>
<keyword evidence="3 10" id="KW-0813">Transport</keyword>
<feature type="repeat" description="Solcar" evidence="9">
    <location>
        <begin position="1"/>
        <end position="62"/>
    </location>
</feature>
<dbReference type="Pfam" id="PF00153">
    <property type="entry name" value="Mito_carr"/>
    <property type="match status" value="2"/>
</dbReference>
<evidence type="ECO:0000256" key="4">
    <source>
        <dbReference type="ARBA" id="ARBA00022692"/>
    </source>
</evidence>
<name>A0A2G8KD02_STIJA</name>